<proteinExistence type="predicted"/>
<feature type="compositionally biased region" description="Polar residues" evidence="1">
    <location>
        <begin position="1510"/>
        <end position="1547"/>
    </location>
</feature>
<dbReference type="Pfam" id="PF01764">
    <property type="entry name" value="Lipase_3"/>
    <property type="match status" value="1"/>
</dbReference>
<feature type="compositionally biased region" description="Basic and acidic residues" evidence="1">
    <location>
        <begin position="1468"/>
        <end position="1492"/>
    </location>
</feature>
<dbReference type="InterPro" id="IPR002921">
    <property type="entry name" value="Fungal_lipase-type"/>
</dbReference>
<feature type="compositionally biased region" description="Polar residues" evidence="1">
    <location>
        <begin position="1439"/>
        <end position="1466"/>
    </location>
</feature>
<keyword evidence="4" id="KW-1185">Reference proteome</keyword>
<feature type="domain" description="Fungal lipase-type" evidence="2">
    <location>
        <begin position="270"/>
        <end position="356"/>
    </location>
</feature>
<feature type="region of interest" description="Disordered" evidence="1">
    <location>
        <begin position="1"/>
        <end position="40"/>
    </location>
</feature>
<dbReference type="InterPro" id="IPR027417">
    <property type="entry name" value="P-loop_NTPase"/>
</dbReference>
<name>A0ABD1YSY6_9MARC</name>
<dbReference type="SUPFAM" id="SSF52540">
    <property type="entry name" value="P-loop containing nucleoside triphosphate hydrolases"/>
    <property type="match status" value="1"/>
</dbReference>
<dbReference type="PANTHER" id="PTHR45856:SF24">
    <property type="entry name" value="FUNGAL LIPASE-LIKE DOMAIN-CONTAINING PROTEIN"/>
    <property type="match status" value="1"/>
</dbReference>
<dbReference type="PANTHER" id="PTHR45856">
    <property type="entry name" value="ALPHA/BETA-HYDROLASES SUPERFAMILY PROTEIN"/>
    <property type="match status" value="1"/>
</dbReference>
<accession>A0ABD1YSY6</accession>
<feature type="compositionally biased region" description="Polar residues" evidence="1">
    <location>
        <begin position="1563"/>
        <end position="1572"/>
    </location>
</feature>
<evidence type="ECO:0000256" key="1">
    <source>
        <dbReference type="SAM" id="MobiDB-lite"/>
    </source>
</evidence>
<comment type="caution">
    <text evidence="3">The sequence shown here is derived from an EMBL/GenBank/DDBJ whole genome shotgun (WGS) entry which is preliminary data.</text>
</comment>
<dbReference type="SUPFAM" id="SSF53474">
    <property type="entry name" value="alpha/beta-Hydrolases"/>
    <property type="match status" value="1"/>
</dbReference>
<feature type="compositionally biased region" description="Basic and acidic residues" evidence="1">
    <location>
        <begin position="13"/>
        <end position="26"/>
    </location>
</feature>
<feature type="compositionally biased region" description="Polar residues" evidence="1">
    <location>
        <begin position="1379"/>
        <end position="1402"/>
    </location>
</feature>
<dbReference type="Gene3D" id="3.40.50.1820">
    <property type="entry name" value="alpha/beta hydrolase"/>
    <property type="match status" value="1"/>
</dbReference>
<evidence type="ECO:0000313" key="4">
    <source>
        <dbReference type="Proteomes" id="UP001605036"/>
    </source>
</evidence>
<feature type="compositionally biased region" description="Low complexity" evidence="1">
    <location>
        <begin position="1496"/>
        <end position="1508"/>
    </location>
</feature>
<feature type="compositionally biased region" description="Low complexity" evidence="1">
    <location>
        <begin position="1361"/>
        <end position="1378"/>
    </location>
</feature>
<dbReference type="Proteomes" id="UP001605036">
    <property type="component" value="Unassembled WGS sequence"/>
</dbReference>
<dbReference type="EMBL" id="JBHFFA010000003">
    <property type="protein sequence ID" value="KAL2633610.1"/>
    <property type="molecule type" value="Genomic_DNA"/>
</dbReference>
<feature type="compositionally biased region" description="Basic and acidic residues" evidence="1">
    <location>
        <begin position="408"/>
        <end position="418"/>
    </location>
</feature>
<feature type="compositionally biased region" description="Polar residues" evidence="1">
    <location>
        <begin position="1341"/>
        <end position="1350"/>
    </location>
</feature>
<feature type="compositionally biased region" description="Low complexity" evidence="1">
    <location>
        <begin position="1295"/>
        <end position="1340"/>
    </location>
</feature>
<organism evidence="3 4">
    <name type="scientific">Riccia fluitans</name>
    <dbReference type="NCBI Taxonomy" id="41844"/>
    <lineage>
        <taxon>Eukaryota</taxon>
        <taxon>Viridiplantae</taxon>
        <taxon>Streptophyta</taxon>
        <taxon>Embryophyta</taxon>
        <taxon>Marchantiophyta</taxon>
        <taxon>Marchantiopsida</taxon>
        <taxon>Marchantiidae</taxon>
        <taxon>Marchantiales</taxon>
        <taxon>Ricciaceae</taxon>
        <taxon>Riccia</taxon>
    </lineage>
</organism>
<evidence type="ECO:0000313" key="3">
    <source>
        <dbReference type="EMBL" id="KAL2633610.1"/>
    </source>
</evidence>
<protein>
    <recommendedName>
        <fullName evidence="2">Fungal lipase-type domain-containing protein</fullName>
    </recommendedName>
</protein>
<sequence length="1572" mass="174512">MASIKVLGRKTSGKSDKDHGMREDAYRPPSRSNSKSGSRAFSLPRIISQASRGLSAQMQFQTRTNLDASDRRGYDELSRISLPEFNHDQFEENSTFTDENSVTRESIHVQRAAACCLASYFDFHEAKHLFDVYEIERLNFKEVYLSPLPEQEEEEETRQNILIATAVDNGKMTVYVAFRGNSNLAEVFSDVCPPSEIKVFQESPPLCGFREDMGSYHKNFCNRLGQLVPRVDGLLEFCRSLVENSTGRENSADFQISPTDAAAAVEEARAPRPRLVFCGHSFGGALSHLVTAAYLLSIFRDTTDVLKHQSEEPMSITFGAPLVFDQRAANFLDQIIPVHRRFLNFFQAKDPIPFILAQAPISHQSQELFEQLKTKHAVSLTVTGRFLVDRKLSKFLKNPQVLETRSVLGERDHSSSKREKTKKSKKGHARSLSLTSPIPFQLESTFLASPSSQGEIRRLSLPMSESSECGSQDSAIVTRKNVRLPLTNTHGIKMSNLNKKVSEGFQSVADAGKEFIRKVAFRGKKAIDKVNSNLGGKRQLSSLQSDVKKARVELTDEDSATSFFTLFGVYKRLSFDGKARSHTIKELKPEDIVHRNFNLKKNHIKQHKIASYFYCLVGDHYRGSAVKSKQQNEVRIREGPLPRLDKAELILIRCETSEKLKGARIIATGKHLSLALEHLCQVTTFSDKWRLVTADSSSIIFETLRATDCKNVYVSQGELIELARVGHGNRVTTISVETIFGRNSGEFFPVLLRDLAADSAVIDGLKHSVGKILILFDSDGPKGGEAGRKILHHLQKAAKLTGLKESYDVIIQPSKGTVHSKKMMIDKGFIAQMCYALCYKPITLVFESHGAEVIEKAAEVVRRQPFTFFMNDGSNGEPAIEPFIKSLNLRTTPITRNSEGLLTIELDSYDHILSCLHALLLPAKHALTFNQRTSSQEYANVIRTCEEDLYEAISGFYEDQMLRKDRLMENWFPGLDEKSRDCLSRRLELLYLLTSAFKVAKEQKLLALIGPENVGKRTLANLLGCKSKESTGYTIHAADMKSYRLAPDLLALDFPSTDAPGARSSVSTIWETFARLPDRCIIMTPFSGDVPEWSQELPRIAAQKLCSDVMLLVNRVDGILKGPAKAKVWKQYNDETIKDLQQKYMHVNEIGGVNLKEVILCSLEEEELHDSDIALLKDRGIIFSKEVKRRILEWIRGPNAPPLPAVDPATRPAVFIETYSRLQEPARRYVGPNFNGDSSSVDDGTSSTKSDPESRTLPKMTRRREEFLAKQNKLKQGGQTNVDVKGSVVSTKIPSTSKLEVSSLESSKFSSISKSTASLENGAKSSSSHKPSKSSSSESSQNPGAFQVMTSPGPAADHGKSSLSSPEPAVSAPESSRSCSNTPIVDSKISSSPKLQLTSDSSKFPDYGHDEENGFSWESSNGAIFSDSEFPSPRRSLFQRFNQQTDNPISSRQHNEDQGGQLSVPGSSEDKMRNGDHRGMDQWHSGDTEDSKGQATPTTSNPSTSPLTGASKSSRGHSQSQFAHQVTQRAVMSTADHSVSESDAVSSKTHKDPASKPRHVNRKSSGSAPWKP</sequence>
<dbReference type="InterPro" id="IPR029058">
    <property type="entry name" value="AB_hydrolase_fold"/>
</dbReference>
<feature type="region of interest" description="Disordered" evidence="1">
    <location>
        <begin position="1227"/>
        <end position="1262"/>
    </location>
</feature>
<gene>
    <name evidence="3" type="ORF">R1flu_005089</name>
</gene>
<evidence type="ECO:0000259" key="2">
    <source>
        <dbReference type="Pfam" id="PF01764"/>
    </source>
</evidence>
<feature type="region of interest" description="Disordered" evidence="1">
    <location>
        <begin position="1293"/>
        <end position="1572"/>
    </location>
</feature>
<feature type="region of interest" description="Disordered" evidence="1">
    <location>
        <begin position="406"/>
        <end position="431"/>
    </location>
</feature>
<reference evidence="3 4" key="1">
    <citation type="submission" date="2024-09" db="EMBL/GenBank/DDBJ databases">
        <title>Chromosome-scale assembly of Riccia fluitans.</title>
        <authorList>
            <person name="Paukszto L."/>
            <person name="Sawicki J."/>
            <person name="Karawczyk K."/>
            <person name="Piernik-Szablinska J."/>
            <person name="Szczecinska M."/>
            <person name="Mazdziarz M."/>
        </authorList>
    </citation>
    <scope>NUCLEOTIDE SEQUENCE [LARGE SCALE GENOMIC DNA]</scope>
    <source>
        <strain evidence="3">Rf_01</strain>
        <tissue evidence="3">Aerial parts of the thallus</tissue>
    </source>
</reference>
<dbReference type="InterPro" id="IPR051218">
    <property type="entry name" value="Sec_MonoDiacylglyc_Lipase"/>
</dbReference>
<feature type="compositionally biased region" description="Polar residues" evidence="1">
    <location>
        <begin position="30"/>
        <end position="39"/>
    </location>
</feature>
<feature type="compositionally biased region" description="Low complexity" evidence="1">
    <location>
        <begin position="1236"/>
        <end position="1249"/>
    </location>
</feature>
<feature type="compositionally biased region" description="Basic residues" evidence="1">
    <location>
        <begin position="419"/>
        <end position="429"/>
    </location>
</feature>